<organism evidence="1 2">
    <name type="scientific">Tagetes erecta</name>
    <name type="common">African marigold</name>
    <dbReference type="NCBI Taxonomy" id="13708"/>
    <lineage>
        <taxon>Eukaryota</taxon>
        <taxon>Viridiplantae</taxon>
        <taxon>Streptophyta</taxon>
        <taxon>Embryophyta</taxon>
        <taxon>Tracheophyta</taxon>
        <taxon>Spermatophyta</taxon>
        <taxon>Magnoliopsida</taxon>
        <taxon>eudicotyledons</taxon>
        <taxon>Gunneridae</taxon>
        <taxon>Pentapetalae</taxon>
        <taxon>asterids</taxon>
        <taxon>campanulids</taxon>
        <taxon>Asterales</taxon>
        <taxon>Asteraceae</taxon>
        <taxon>Asteroideae</taxon>
        <taxon>Heliantheae alliance</taxon>
        <taxon>Tageteae</taxon>
        <taxon>Tagetes</taxon>
    </lineage>
</organism>
<reference evidence="1" key="1">
    <citation type="journal article" date="2023" name="bioRxiv">
        <title>Improved chromosome-level genome assembly for marigold (Tagetes erecta).</title>
        <authorList>
            <person name="Jiang F."/>
            <person name="Yuan L."/>
            <person name="Wang S."/>
            <person name="Wang H."/>
            <person name="Xu D."/>
            <person name="Wang A."/>
            <person name="Fan W."/>
        </authorList>
    </citation>
    <scope>NUCLEOTIDE SEQUENCE</scope>
    <source>
        <strain evidence="1">WSJ</strain>
        <tissue evidence="1">Leaf</tissue>
    </source>
</reference>
<sequence>MEDHPNYILDLPYFSKEKSTEQLTESLWLTTMELQEQIKSRDNQLTHLKHLLNNAITERNEAQNKYQSLLQFQFHKTTTPPPNSTVSSIEDEPITHYAFSSSDCEESIVSSPNIENPIQLPEQGKFLEAVMKAGPLLQNLLLAGPLPEWRHPPPPVDTYQIPSPPWLISQESLRDNCYEINKKRGFFEDSVSSTETKYQRICL</sequence>
<dbReference type="AlphaFoldDB" id="A0AAD8JSJ1"/>
<dbReference type="PANTHER" id="PTHR33431:SF22">
    <property type="match status" value="1"/>
</dbReference>
<evidence type="ECO:0000313" key="2">
    <source>
        <dbReference type="Proteomes" id="UP001229421"/>
    </source>
</evidence>
<evidence type="ECO:0000313" key="1">
    <source>
        <dbReference type="EMBL" id="KAK1409959.1"/>
    </source>
</evidence>
<dbReference type="PANTHER" id="PTHR33431">
    <property type="entry name" value="ENABLED-LIKE PROTEIN (DUF1635)"/>
    <property type="match status" value="1"/>
</dbReference>
<dbReference type="EMBL" id="JAUHHV010000010">
    <property type="protein sequence ID" value="KAK1409959.1"/>
    <property type="molecule type" value="Genomic_DNA"/>
</dbReference>
<gene>
    <name evidence="1" type="ORF">QVD17_36490</name>
</gene>
<dbReference type="Proteomes" id="UP001229421">
    <property type="component" value="Unassembled WGS sequence"/>
</dbReference>
<name>A0AAD8JSJ1_TARER</name>
<keyword evidence="2" id="KW-1185">Reference proteome</keyword>
<accession>A0AAD8JSJ1</accession>
<protein>
    <submittedName>
        <fullName evidence="1">Uncharacterized protein</fullName>
    </submittedName>
</protein>
<dbReference type="Pfam" id="PF07795">
    <property type="entry name" value="DUF1635"/>
    <property type="match status" value="1"/>
</dbReference>
<proteinExistence type="predicted"/>
<comment type="caution">
    <text evidence="1">The sequence shown here is derived from an EMBL/GenBank/DDBJ whole genome shotgun (WGS) entry which is preliminary data.</text>
</comment>
<dbReference type="InterPro" id="IPR012862">
    <property type="entry name" value="DUF1635"/>
</dbReference>